<dbReference type="Gene3D" id="3.40.50.300">
    <property type="entry name" value="P-loop containing nucleotide triphosphate hydrolases"/>
    <property type="match status" value="1"/>
</dbReference>
<name>A0A1H7I7A6_OLID1</name>
<dbReference type="Pfam" id="PF06414">
    <property type="entry name" value="Zeta_toxin"/>
    <property type="match status" value="1"/>
</dbReference>
<evidence type="ECO:0000256" key="1">
    <source>
        <dbReference type="ARBA" id="ARBA00022741"/>
    </source>
</evidence>
<gene>
    <name evidence="4" type="ORF">SAMN05661044_00610</name>
</gene>
<dbReference type="GO" id="GO:0016301">
    <property type="term" value="F:kinase activity"/>
    <property type="evidence" value="ECO:0007669"/>
    <property type="project" value="InterPro"/>
</dbReference>
<proteinExistence type="predicted"/>
<keyword evidence="1" id="KW-0547">Nucleotide-binding</keyword>
<dbReference type="GO" id="GO:0005524">
    <property type="term" value="F:ATP binding"/>
    <property type="evidence" value="ECO:0007669"/>
    <property type="project" value="UniProtKB-KW"/>
</dbReference>
<keyword evidence="5" id="KW-1185">Reference proteome</keyword>
<dbReference type="STRING" id="407022.SAMN05661044_00610"/>
<organism evidence="4 5">
    <name type="scientific">Olivibacter domesticus</name>
    <name type="common">Pseudosphingobacterium domesticum</name>
    <dbReference type="NCBI Taxonomy" id="407022"/>
    <lineage>
        <taxon>Bacteria</taxon>
        <taxon>Pseudomonadati</taxon>
        <taxon>Bacteroidota</taxon>
        <taxon>Sphingobacteriia</taxon>
        <taxon>Sphingobacteriales</taxon>
        <taxon>Sphingobacteriaceae</taxon>
        <taxon>Olivibacter</taxon>
    </lineage>
</organism>
<reference evidence="5" key="1">
    <citation type="submission" date="2016-10" db="EMBL/GenBank/DDBJ databases">
        <authorList>
            <person name="Varghese N."/>
            <person name="Submissions S."/>
        </authorList>
    </citation>
    <scope>NUCLEOTIDE SEQUENCE [LARGE SCALE GENOMIC DNA]</scope>
    <source>
        <strain evidence="5">DSM 18733</strain>
    </source>
</reference>
<evidence type="ECO:0000259" key="3">
    <source>
        <dbReference type="Pfam" id="PF06414"/>
    </source>
</evidence>
<dbReference type="RefSeq" id="WP_093318143.1">
    <property type="nucleotide sequence ID" value="NZ_FOAF01000001.1"/>
</dbReference>
<accession>A0A1H7I7A6</accession>
<evidence type="ECO:0000313" key="5">
    <source>
        <dbReference type="Proteomes" id="UP000199421"/>
    </source>
</evidence>
<sequence length="298" mass="33699">MDLEGLKNVYAISEARSNAILEQILRKFTYKKSAAASPKAIMIGGQPGSGKTELEKLAKIELLNNAVICNVDHMRDFHPLAAEIQQYHPQEYGAITNDIAHHWNKELCKYCRRENLNYIIETTFKGGQGLNDTIQATKDAGFQVDIKLLAVNPKLSKLGIYLRFESMMELYGRGRTVPIDVHDTMFQAIPHSIQKVKEAELYNNFSIYARSVVLEGTHLKNGVTLVAHNPHNPRAAYQAEIDRCWPPKLERHFAATCRKVLSLMDKRNAPEEEKEVVKNSLGISELSGIKSKRKSFHI</sequence>
<dbReference type="AlphaFoldDB" id="A0A1H7I7A6"/>
<protein>
    <submittedName>
        <fullName evidence="4">Predicted ABC-type ATPase</fullName>
    </submittedName>
</protein>
<dbReference type="Proteomes" id="UP000199421">
    <property type="component" value="Unassembled WGS sequence"/>
</dbReference>
<evidence type="ECO:0000313" key="4">
    <source>
        <dbReference type="EMBL" id="SEK58453.1"/>
    </source>
</evidence>
<dbReference type="EMBL" id="FOAF01000001">
    <property type="protein sequence ID" value="SEK58453.1"/>
    <property type="molecule type" value="Genomic_DNA"/>
</dbReference>
<dbReference type="InterPro" id="IPR027417">
    <property type="entry name" value="P-loop_NTPase"/>
</dbReference>
<feature type="domain" description="Zeta toxin" evidence="3">
    <location>
        <begin position="32"/>
        <end position="210"/>
    </location>
</feature>
<dbReference type="SUPFAM" id="SSF52540">
    <property type="entry name" value="P-loop containing nucleoside triphosphate hydrolases"/>
    <property type="match status" value="1"/>
</dbReference>
<keyword evidence="2" id="KW-0067">ATP-binding</keyword>
<dbReference type="InterPro" id="IPR010488">
    <property type="entry name" value="Zeta_toxin_domain"/>
</dbReference>
<evidence type="ECO:0000256" key="2">
    <source>
        <dbReference type="ARBA" id="ARBA00022840"/>
    </source>
</evidence>